<evidence type="ECO:0000256" key="4">
    <source>
        <dbReference type="ARBA" id="ARBA00022833"/>
    </source>
</evidence>
<dbReference type="EMBL" id="MHLL01000001">
    <property type="protein sequence ID" value="OGZ10871.1"/>
    <property type="molecule type" value="Genomic_DNA"/>
</dbReference>
<evidence type="ECO:0000256" key="5">
    <source>
        <dbReference type="SAM" id="Coils"/>
    </source>
</evidence>
<evidence type="ECO:0000256" key="1">
    <source>
        <dbReference type="ARBA" id="ARBA00022670"/>
    </source>
</evidence>
<evidence type="ECO:0000313" key="8">
    <source>
        <dbReference type="Proteomes" id="UP000177996"/>
    </source>
</evidence>
<keyword evidence="4" id="KW-0862">Zinc</keyword>
<keyword evidence="5" id="KW-0175">Coiled coil</keyword>
<sequence length="312" mass="35894">MHLWRAVRIIVLLFIAGALFSVYRIPLENVFERFSRSYFPCERAVAYTIAGFDERFGITEPDFFSAIKEAEEMWEEPLGKELFRHDPKGEIAVSLIYDYRQEATVTLRSIGLAIDDTRASHDALKTKYETFHAEYETKKFAYEVFVAEFTQKQEEYNKEVSLVNAKGGAKRAEYDRLVAEQRLFASEIENLRRMEDSLNRMINELNALVVVLNRQAAALNLNVEQYNEIGESRGREFDEGVYRSGPDGEAIDIYQFDDRRKLVQVLAHELGHALGLPHLEDPDAIMYRLNEGGNEGLSSSDLDALRTLCWVK</sequence>
<comment type="caution">
    <text evidence="7">The sequence shown here is derived from an EMBL/GenBank/DDBJ whole genome shotgun (WGS) entry which is preliminary data.</text>
</comment>
<dbReference type="GO" id="GO:0008270">
    <property type="term" value="F:zinc ion binding"/>
    <property type="evidence" value="ECO:0007669"/>
    <property type="project" value="InterPro"/>
</dbReference>
<gene>
    <name evidence="7" type="ORF">A3D65_00155</name>
</gene>
<dbReference type="AlphaFoldDB" id="A0A1G2DD51"/>
<keyword evidence="2" id="KW-0479">Metal-binding</keyword>
<feature type="domain" description="Peptidase M10 metallopeptidase" evidence="6">
    <location>
        <begin position="257"/>
        <end position="307"/>
    </location>
</feature>
<name>A0A1G2DD51_9BACT</name>
<dbReference type="Pfam" id="PF00413">
    <property type="entry name" value="Peptidase_M10"/>
    <property type="match status" value="1"/>
</dbReference>
<dbReference type="GO" id="GO:0031012">
    <property type="term" value="C:extracellular matrix"/>
    <property type="evidence" value="ECO:0007669"/>
    <property type="project" value="InterPro"/>
</dbReference>
<accession>A0A1G2DD51</accession>
<protein>
    <recommendedName>
        <fullName evidence="6">Peptidase M10 metallopeptidase domain-containing protein</fullName>
    </recommendedName>
</protein>
<dbReference type="GO" id="GO:0006508">
    <property type="term" value="P:proteolysis"/>
    <property type="evidence" value="ECO:0007669"/>
    <property type="project" value="UniProtKB-KW"/>
</dbReference>
<dbReference type="SUPFAM" id="SSF55486">
    <property type="entry name" value="Metalloproteases ('zincins'), catalytic domain"/>
    <property type="match status" value="1"/>
</dbReference>
<dbReference type="GO" id="GO:0004222">
    <property type="term" value="F:metalloendopeptidase activity"/>
    <property type="evidence" value="ECO:0007669"/>
    <property type="project" value="InterPro"/>
</dbReference>
<organism evidence="7 8">
    <name type="scientific">Candidatus Lloydbacteria bacterium RIFCSPHIGHO2_02_FULL_50_13</name>
    <dbReference type="NCBI Taxonomy" id="1798661"/>
    <lineage>
        <taxon>Bacteria</taxon>
        <taxon>Candidatus Lloydiibacteriota</taxon>
    </lineage>
</organism>
<proteinExistence type="predicted"/>
<keyword evidence="1" id="KW-0645">Protease</keyword>
<dbReference type="Gene3D" id="3.40.390.10">
    <property type="entry name" value="Collagenase (Catalytic Domain)"/>
    <property type="match status" value="1"/>
</dbReference>
<dbReference type="STRING" id="1798661.A3D65_00155"/>
<dbReference type="InterPro" id="IPR001818">
    <property type="entry name" value="Pept_M10_metallopeptidase"/>
</dbReference>
<feature type="coiled-coil region" evidence="5">
    <location>
        <begin position="188"/>
        <end position="222"/>
    </location>
</feature>
<dbReference type="InterPro" id="IPR024079">
    <property type="entry name" value="MetalloPept_cat_dom_sf"/>
</dbReference>
<evidence type="ECO:0000313" key="7">
    <source>
        <dbReference type="EMBL" id="OGZ10871.1"/>
    </source>
</evidence>
<evidence type="ECO:0000256" key="3">
    <source>
        <dbReference type="ARBA" id="ARBA00022801"/>
    </source>
</evidence>
<keyword evidence="3" id="KW-0378">Hydrolase</keyword>
<dbReference type="Proteomes" id="UP000177996">
    <property type="component" value="Unassembled WGS sequence"/>
</dbReference>
<reference evidence="7 8" key="1">
    <citation type="journal article" date="2016" name="Nat. Commun.">
        <title>Thousands of microbial genomes shed light on interconnected biogeochemical processes in an aquifer system.</title>
        <authorList>
            <person name="Anantharaman K."/>
            <person name="Brown C.T."/>
            <person name="Hug L.A."/>
            <person name="Sharon I."/>
            <person name="Castelle C.J."/>
            <person name="Probst A.J."/>
            <person name="Thomas B.C."/>
            <person name="Singh A."/>
            <person name="Wilkins M.J."/>
            <person name="Karaoz U."/>
            <person name="Brodie E.L."/>
            <person name="Williams K.H."/>
            <person name="Hubbard S.S."/>
            <person name="Banfield J.F."/>
        </authorList>
    </citation>
    <scope>NUCLEOTIDE SEQUENCE [LARGE SCALE GENOMIC DNA]</scope>
</reference>
<evidence type="ECO:0000256" key="2">
    <source>
        <dbReference type="ARBA" id="ARBA00022723"/>
    </source>
</evidence>
<evidence type="ECO:0000259" key="6">
    <source>
        <dbReference type="Pfam" id="PF00413"/>
    </source>
</evidence>